<evidence type="ECO:0000313" key="2">
    <source>
        <dbReference type="Proteomes" id="UP000269591"/>
    </source>
</evidence>
<protein>
    <submittedName>
        <fullName evidence="1">Uncharacterized protein</fullName>
    </submittedName>
</protein>
<name>A0A3N0B0J6_9ACTN</name>
<dbReference type="Proteomes" id="UP000269591">
    <property type="component" value="Unassembled WGS sequence"/>
</dbReference>
<reference evidence="2" key="1">
    <citation type="submission" date="2018-05" db="EMBL/GenBank/DDBJ databases">
        <title>Genome Sequencing of selected type strains of the family Eggerthellaceae.</title>
        <authorList>
            <person name="Danylec N."/>
            <person name="Stoll D.A."/>
            <person name="Doetsch A."/>
            <person name="Huch M."/>
        </authorList>
    </citation>
    <scope>NUCLEOTIDE SEQUENCE [LARGE SCALE GENOMIC DNA]</scope>
    <source>
        <strain evidence="2">DSM 24851</strain>
    </source>
</reference>
<dbReference type="RefSeq" id="WP_123208559.1">
    <property type="nucleotide sequence ID" value="NZ_JBHTHO010000035.1"/>
</dbReference>
<dbReference type="AlphaFoldDB" id="A0A3N0B0J6"/>
<proteinExistence type="predicted"/>
<comment type="caution">
    <text evidence="1">The sequence shown here is derived from an EMBL/GenBank/DDBJ whole genome shotgun (WGS) entry which is preliminary data.</text>
</comment>
<accession>A0A3N0B0J6</accession>
<dbReference type="EMBL" id="QIBX01000005">
    <property type="protein sequence ID" value="RNL40633.1"/>
    <property type="molecule type" value="Genomic_DNA"/>
</dbReference>
<gene>
    <name evidence="1" type="ORF">DMP06_04520</name>
</gene>
<sequence length="183" mass="19398">MLKRLKKARASKRAGAIPARGCGSIVLSGVSDVSPLEAIAGEYVMPDMESFEDEMMRKVEGLIAAGALDAGNGEALDARIDMELERVCARFERQHAENAVMLDRIEASLQARLREIEVREADVAQRLGGARDEAERVRAHEGAVKGACAAASEAGAAASPTVVRIAPRIEDGAVQEMKGVSNG</sequence>
<keyword evidence="2" id="KW-1185">Reference proteome</keyword>
<organism evidence="1 2">
    <name type="scientific">Slackia equolifaciens</name>
    <dbReference type="NCBI Taxonomy" id="498718"/>
    <lineage>
        <taxon>Bacteria</taxon>
        <taxon>Bacillati</taxon>
        <taxon>Actinomycetota</taxon>
        <taxon>Coriobacteriia</taxon>
        <taxon>Eggerthellales</taxon>
        <taxon>Eggerthellaceae</taxon>
        <taxon>Slackia</taxon>
    </lineage>
</organism>
<evidence type="ECO:0000313" key="1">
    <source>
        <dbReference type="EMBL" id="RNL40633.1"/>
    </source>
</evidence>